<protein>
    <recommendedName>
        <fullName evidence="3">F-box domain-containing protein</fullName>
    </recommendedName>
</protein>
<keyword evidence="2" id="KW-1185">Reference proteome</keyword>
<name>A0A4S8LSU2_DENBC</name>
<sequence>MTVSFTYPRVFRAKPLIELYLFRSKSAPLSLRLALFGTPSGGPEDTEHLYAMSVLGLLLSAAEHWEHVDLDTSHYLGFVDFNLFPDVSPNCSLLKSLNLTLNPDSDFYNFRMVDQLWLGSLVENATSLRKLTLSDLDDDIRTSFKNNRIASLQLYDDDYGFPLPFVEDVFRLFPHLQHLDITLGKTRVVEMFTISNQPSELRSTTLKSLTVRIASRVVRFFISPILSSLQLPSLASLELLIKRGLDFNIYSLMPSLETMFRQSSPSLQSFKIDGGRSLTSFQLLDILSWMPLLTDLSIHMIPTILHEGFLAQLTYIPGSNSPTYASDKFASFVLLPHLKSLEIGINFEKNVEEFLPDMDSIIAMIESRIALLIDESHDDNLVDKLSHLTVLISYFRDSSEHAWAEEFRAVLKKHLQKHMSQGFTCTVTLGEASSSCSWSA</sequence>
<dbReference type="SUPFAM" id="SSF52047">
    <property type="entry name" value="RNI-like"/>
    <property type="match status" value="1"/>
</dbReference>
<dbReference type="EMBL" id="ML179274">
    <property type="protein sequence ID" value="THU92586.1"/>
    <property type="molecule type" value="Genomic_DNA"/>
</dbReference>
<dbReference type="InterPro" id="IPR032675">
    <property type="entry name" value="LRR_dom_sf"/>
</dbReference>
<evidence type="ECO:0000313" key="2">
    <source>
        <dbReference type="Proteomes" id="UP000297245"/>
    </source>
</evidence>
<dbReference type="Proteomes" id="UP000297245">
    <property type="component" value="Unassembled WGS sequence"/>
</dbReference>
<organism evidence="1 2">
    <name type="scientific">Dendrothele bispora (strain CBS 962.96)</name>
    <dbReference type="NCBI Taxonomy" id="1314807"/>
    <lineage>
        <taxon>Eukaryota</taxon>
        <taxon>Fungi</taxon>
        <taxon>Dikarya</taxon>
        <taxon>Basidiomycota</taxon>
        <taxon>Agaricomycotina</taxon>
        <taxon>Agaricomycetes</taxon>
        <taxon>Agaricomycetidae</taxon>
        <taxon>Agaricales</taxon>
        <taxon>Agaricales incertae sedis</taxon>
        <taxon>Dendrothele</taxon>
    </lineage>
</organism>
<accession>A0A4S8LSU2</accession>
<proteinExistence type="predicted"/>
<dbReference type="AlphaFoldDB" id="A0A4S8LSU2"/>
<evidence type="ECO:0000313" key="1">
    <source>
        <dbReference type="EMBL" id="THU92586.1"/>
    </source>
</evidence>
<dbReference type="OrthoDB" id="2269034at2759"/>
<dbReference type="Gene3D" id="3.80.10.10">
    <property type="entry name" value="Ribonuclease Inhibitor"/>
    <property type="match status" value="1"/>
</dbReference>
<evidence type="ECO:0008006" key="3">
    <source>
        <dbReference type="Google" id="ProtNLM"/>
    </source>
</evidence>
<reference evidence="1 2" key="1">
    <citation type="journal article" date="2019" name="Nat. Ecol. Evol.">
        <title>Megaphylogeny resolves global patterns of mushroom evolution.</title>
        <authorList>
            <person name="Varga T."/>
            <person name="Krizsan K."/>
            <person name="Foldi C."/>
            <person name="Dima B."/>
            <person name="Sanchez-Garcia M."/>
            <person name="Sanchez-Ramirez S."/>
            <person name="Szollosi G.J."/>
            <person name="Szarkandi J.G."/>
            <person name="Papp V."/>
            <person name="Albert L."/>
            <person name="Andreopoulos W."/>
            <person name="Angelini C."/>
            <person name="Antonin V."/>
            <person name="Barry K.W."/>
            <person name="Bougher N.L."/>
            <person name="Buchanan P."/>
            <person name="Buyck B."/>
            <person name="Bense V."/>
            <person name="Catcheside P."/>
            <person name="Chovatia M."/>
            <person name="Cooper J."/>
            <person name="Damon W."/>
            <person name="Desjardin D."/>
            <person name="Finy P."/>
            <person name="Geml J."/>
            <person name="Haridas S."/>
            <person name="Hughes K."/>
            <person name="Justo A."/>
            <person name="Karasinski D."/>
            <person name="Kautmanova I."/>
            <person name="Kiss B."/>
            <person name="Kocsube S."/>
            <person name="Kotiranta H."/>
            <person name="LaButti K.M."/>
            <person name="Lechner B.E."/>
            <person name="Liimatainen K."/>
            <person name="Lipzen A."/>
            <person name="Lukacs Z."/>
            <person name="Mihaltcheva S."/>
            <person name="Morgado L.N."/>
            <person name="Niskanen T."/>
            <person name="Noordeloos M.E."/>
            <person name="Ohm R.A."/>
            <person name="Ortiz-Santana B."/>
            <person name="Ovrebo C."/>
            <person name="Racz N."/>
            <person name="Riley R."/>
            <person name="Savchenko A."/>
            <person name="Shiryaev A."/>
            <person name="Soop K."/>
            <person name="Spirin V."/>
            <person name="Szebenyi C."/>
            <person name="Tomsovsky M."/>
            <person name="Tulloss R.E."/>
            <person name="Uehling J."/>
            <person name="Grigoriev I.V."/>
            <person name="Vagvolgyi C."/>
            <person name="Papp T."/>
            <person name="Martin F.M."/>
            <person name="Miettinen O."/>
            <person name="Hibbett D.S."/>
            <person name="Nagy L.G."/>
        </authorList>
    </citation>
    <scope>NUCLEOTIDE SEQUENCE [LARGE SCALE GENOMIC DNA]</scope>
    <source>
        <strain evidence="1 2">CBS 962.96</strain>
    </source>
</reference>
<gene>
    <name evidence="1" type="ORF">K435DRAFT_780199</name>
</gene>